<keyword evidence="7" id="KW-1185">Reference proteome</keyword>
<dbReference type="PANTHER" id="PTHR11040:SF44">
    <property type="entry name" value="PROTEIN ZNTC-RELATED"/>
    <property type="match status" value="1"/>
</dbReference>
<dbReference type="GO" id="GO:0005886">
    <property type="term" value="C:plasma membrane"/>
    <property type="evidence" value="ECO:0007669"/>
    <property type="project" value="TreeGrafter"/>
</dbReference>
<organism evidence="6 7">
    <name type="scientific">Aphanomyces euteiches</name>
    <dbReference type="NCBI Taxonomy" id="100861"/>
    <lineage>
        <taxon>Eukaryota</taxon>
        <taxon>Sar</taxon>
        <taxon>Stramenopiles</taxon>
        <taxon>Oomycota</taxon>
        <taxon>Saprolegniomycetes</taxon>
        <taxon>Saprolegniales</taxon>
        <taxon>Verrucalvaceae</taxon>
        <taxon>Aphanomyces</taxon>
    </lineage>
</organism>
<comment type="caution">
    <text evidence="6">The sequence shown here is derived from an EMBL/GenBank/DDBJ whole genome shotgun (WGS) entry which is preliminary data.</text>
</comment>
<keyword evidence="3 5" id="KW-1133">Transmembrane helix</keyword>
<gene>
    <name evidence="6" type="ORF">Ae201684_011026</name>
</gene>
<feature type="transmembrane region" description="Helical" evidence="5">
    <location>
        <begin position="222"/>
        <end position="241"/>
    </location>
</feature>
<proteinExistence type="predicted"/>
<keyword evidence="4 5" id="KW-0472">Membrane</keyword>
<dbReference type="GO" id="GO:0005385">
    <property type="term" value="F:zinc ion transmembrane transporter activity"/>
    <property type="evidence" value="ECO:0007669"/>
    <property type="project" value="TreeGrafter"/>
</dbReference>
<dbReference type="InterPro" id="IPR003689">
    <property type="entry name" value="ZIP"/>
</dbReference>
<feature type="transmembrane region" description="Helical" evidence="5">
    <location>
        <begin position="159"/>
        <end position="182"/>
    </location>
</feature>
<evidence type="ECO:0008006" key="8">
    <source>
        <dbReference type="Google" id="ProtNLM"/>
    </source>
</evidence>
<keyword evidence="2 5" id="KW-0812">Transmembrane</keyword>
<sequence>MNMSASDACGPADAEHYNMGLHIGSMFIVFGVSLVGCMFPVVSPSVPFLTSSRRAIQLLHAFGFGAILSTALVHVISPAIAKLSNPCLHISYDCLALPVVIATMIAMQVLETELTVAMIPLEASTTPVPDQGRPHDVMGDNFIAMTPQPSFEKAENAKAFGDTVTSVGIAIYSIVLGISLGVSTGSTFSTQLTAICFYQLYQGMTVCSSSATAFSSFKASTLSALLFSATAPIGIVIGILVSKSYTSGSATAFAVQGSLYAIAGGILLYGSLVQLVTYQLTTNASFHRMSEAARCFHYICVALGAAAMALVGK</sequence>
<comment type="subcellular location">
    <subcellularLocation>
        <location evidence="1">Membrane</location>
        <topology evidence="1">Multi-pass membrane protein</topology>
    </subcellularLocation>
</comment>
<feature type="transmembrane region" description="Helical" evidence="5">
    <location>
        <begin position="253"/>
        <end position="276"/>
    </location>
</feature>
<dbReference type="AlphaFoldDB" id="A0A6G0WVY8"/>
<evidence type="ECO:0000256" key="1">
    <source>
        <dbReference type="ARBA" id="ARBA00004141"/>
    </source>
</evidence>
<dbReference type="VEuPathDB" id="FungiDB:AeMF1_013528"/>
<feature type="transmembrane region" description="Helical" evidence="5">
    <location>
        <begin position="20"/>
        <end position="43"/>
    </location>
</feature>
<feature type="transmembrane region" description="Helical" evidence="5">
    <location>
        <begin position="296"/>
        <end position="312"/>
    </location>
</feature>
<evidence type="ECO:0000256" key="3">
    <source>
        <dbReference type="ARBA" id="ARBA00022989"/>
    </source>
</evidence>
<evidence type="ECO:0000313" key="6">
    <source>
        <dbReference type="EMBL" id="KAF0731722.1"/>
    </source>
</evidence>
<protein>
    <recommendedName>
        <fullName evidence="8">Zinc/iron permease</fullName>
    </recommendedName>
</protein>
<feature type="transmembrane region" description="Helical" evidence="5">
    <location>
        <begin position="89"/>
        <end position="110"/>
    </location>
</feature>
<reference evidence="6 7" key="1">
    <citation type="submission" date="2019-07" db="EMBL/GenBank/DDBJ databases">
        <title>Genomics analysis of Aphanomyces spp. identifies a new class of oomycete effector associated with host adaptation.</title>
        <authorList>
            <person name="Gaulin E."/>
        </authorList>
    </citation>
    <scope>NUCLEOTIDE SEQUENCE [LARGE SCALE GENOMIC DNA]</scope>
    <source>
        <strain evidence="6 7">ATCC 201684</strain>
    </source>
</reference>
<dbReference type="PANTHER" id="PTHR11040">
    <property type="entry name" value="ZINC/IRON TRANSPORTER"/>
    <property type="match status" value="1"/>
</dbReference>
<accession>A0A6G0WVY8</accession>
<evidence type="ECO:0000256" key="2">
    <source>
        <dbReference type="ARBA" id="ARBA00022692"/>
    </source>
</evidence>
<evidence type="ECO:0000313" key="7">
    <source>
        <dbReference type="Proteomes" id="UP000481153"/>
    </source>
</evidence>
<dbReference type="Pfam" id="PF02535">
    <property type="entry name" value="Zip"/>
    <property type="match status" value="1"/>
</dbReference>
<evidence type="ECO:0000256" key="5">
    <source>
        <dbReference type="SAM" id="Phobius"/>
    </source>
</evidence>
<name>A0A6G0WVY8_9STRA</name>
<dbReference type="Proteomes" id="UP000481153">
    <property type="component" value="Unassembled WGS sequence"/>
</dbReference>
<evidence type="ECO:0000256" key="4">
    <source>
        <dbReference type="ARBA" id="ARBA00023136"/>
    </source>
</evidence>
<feature type="transmembrane region" description="Helical" evidence="5">
    <location>
        <begin position="55"/>
        <end position="77"/>
    </location>
</feature>
<dbReference type="EMBL" id="VJMJ01000140">
    <property type="protein sequence ID" value="KAF0731722.1"/>
    <property type="molecule type" value="Genomic_DNA"/>
</dbReference>